<keyword evidence="1" id="KW-0812">Transmembrane</keyword>
<keyword evidence="1" id="KW-1133">Transmembrane helix</keyword>
<evidence type="ECO:0000256" key="1">
    <source>
        <dbReference type="SAM" id="Phobius"/>
    </source>
</evidence>
<organism evidence="2 3">
    <name type="scientific">Rhabdobacter roseus</name>
    <dbReference type="NCBI Taxonomy" id="1655419"/>
    <lineage>
        <taxon>Bacteria</taxon>
        <taxon>Pseudomonadati</taxon>
        <taxon>Bacteroidota</taxon>
        <taxon>Cytophagia</taxon>
        <taxon>Cytophagales</taxon>
        <taxon>Cytophagaceae</taxon>
        <taxon>Rhabdobacter</taxon>
    </lineage>
</organism>
<evidence type="ECO:0000313" key="2">
    <source>
        <dbReference type="EMBL" id="MBB5283915.1"/>
    </source>
</evidence>
<feature type="transmembrane region" description="Helical" evidence="1">
    <location>
        <begin position="79"/>
        <end position="97"/>
    </location>
</feature>
<protein>
    <recommendedName>
        <fullName evidence="4">DUF3667 domain-containing protein</fullName>
    </recommendedName>
</protein>
<evidence type="ECO:0000313" key="3">
    <source>
        <dbReference type="Proteomes" id="UP000557307"/>
    </source>
</evidence>
<feature type="transmembrane region" description="Helical" evidence="1">
    <location>
        <begin position="194"/>
        <end position="215"/>
    </location>
</feature>
<accession>A0A840TLW7</accession>
<dbReference type="InterPro" id="IPR022134">
    <property type="entry name" value="DUF3667"/>
</dbReference>
<gene>
    <name evidence="2" type="ORF">HNQ92_002058</name>
</gene>
<feature type="transmembrane region" description="Helical" evidence="1">
    <location>
        <begin position="166"/>
        <end position="188"/>
    </location>
</feature>
<proteinExistence type="predicted"/>
<name>A0A840TLW7_9BACT</name>
<comment type="caution">
    <text evidence="2">The sequence shown here is derived from an EMBL/GenBank/DDBJ whole genome shotgun (WGS) entry which is preliminary data.</text>
</comment>
<sequence>MTTTCKNCNYTFQGNYCNNCGQTANTHEINFTSILHEIQHGIFHIDKGILYTSKELFRRPGHTIREYLDGKRVKHFKPFAYIFILSTIYALLTKVSHKTSFLDDFLKGMNYASTTESNTNLGLLGEIIQWMANHYAYSTLIIIPIISFSSYLCFYKTKNNFFQHLILNSFVAGQRTVAFLIILPFAYFIKDKELNGIIDVIKFLLGICLTFWTYYQFFDSLKPIKRVLLTVVTYVVMGILFILVILLIVLISKMLNPTSF</sequence>
<dbReference type="AlphaFoldDB" id="A0A840TLW7"/>
<feature type="transmembrane region" description="Helical" evidence="1">
    <location>
        <begin position="227"/>
        <end position="251"/>
    </location>
</feature>
<feature type="transmembrane region" description="Helical" evidence="1">
    <location>
        <begin position="135"/>
        <end position="154"/>
    </location>
</feature>
<keyword evidence="1" id="KW-0472">Membrane</keyword>
<dbReference type="Pfam" id="PF12412">
    <property type="entry name" value="DUF3667"/>
    <property type="match status" value="1"/>
</dbReference>
<reference evidence="2 3" key="1">
    <citation type="submission" date="2020-08" db="EMBL/GenBank/DDBJ databases">
        <title>Genomic Encyclopedia of Type Strains, Phase IV (KMG-IV): sequencing the most valuable type-strain genomes for metagenomic binning, comparative biology and taxonomic classification.</title>
        <authorList>
            <person name="Goeker M."/>
        </authorList>
    </citation>
    <scope>NUCLEOTIDE SEQUENCE [LARGE SCALE GENOMIC DNA]</scope>
    <source>
        <strain evidence="2 3">DSM 105074</strain>
    </source>
</reference>
<dbReference type="RefSeq" id="WP_184173802.1">
    <property type="nucleotide sequence ID" value="NZ_JACHGF010000003.1"/>
</dbReference>
<evidence type="ECO:0008006" key="4">
    <source>
        <dbReference type="Google" id="ProtNLM"/>
    </source>
</evidence>
<dbReference type="EMBL" id="JACHGF010000003">
    <property type="protein sequence ID" value="MBB5283915.1"/>
    <property type="molecule type" value="Genomic_DNA"/>
</dbReference>
<keyword evidence="3" id="KW-1185">Reference proteome</keyword>
<dbReference type="Proteomes" id="UP000557307">
    <property type="component" value="Unassembled WGS sequence"/>
</dbReference>